<sequence>MLNGQLSLTGTFSMNKMIMRRPVRWAGVLGLIALAGCAGKSTRAPVVDLTNQPASSATVTPGSYVVKPGDTLFKIARANNADIETIKRLNNLSDPNQIHVGQVLKLSGGSSNAQPQPITGGKIPAKPLDGPDAGTTGTDSGGTTPATPVTPPPTPVETKPVARAADAGVINWGWPSSGQIQQAFNANSKGIDIAGNPGDPVVAAADGKVMYSGNGVRGLGNLIIINHQNGFITAYAHNRALLVKTGQDVKRGAKIAELGQTDTNAPKLHFEIRRQGTPVDPMQYLPAR</sequence>
<keyword evidence="5" id="KW-1185">Reference proteome</keyword>
<evidence type="ECO:0000256" key="2">
    <source>
        <dbReference type="SAM" id="MobiDB-lite"/>
    </source>
</evidence>
<dbReference type="InterPro" id="IPR050570">
    <property type="entry name" value="Cell_wall_metabolism_enzyme"/>
</dbReference>
<comment type="similarity">
    <text evidence="1">Belongs to the E.coli NlpD/Haemophilus LppB family.</text>
</comment>
<dbReference type="PANTHER" id="PTHR21666">
    <property type="entry name" value="PEPTIDASE-RELATED"/>
    <property type="match status" value="1"/>
</dbReference>
<dbReference type="InterPro" id="IPR016047">
    <property type="entry name" value="M23ase_b-sheet_dom"/>
</dbReference>
<dbReference type="GO" id="GO:0004222">
    <property type="term" value="F:metalloendopeptidase activity"/>
    <property type="evidence" value="ECO:0007669"/>
    <property type="project" value="TreeGrafter"/>
</dbReference>
<accession>A0A261VLP4</accession>
<proteinExistence type="inferred from homology"/>
<evidence type="ECO:0000259" key="3">
    <source>
        <dbReference type="PROSITE" id="PS51782"/>
    </source>
</evidence>
<dbReference type="CDD" id="cd12797">
    <property type="entry name" value="M23_peptidase"/>
    <property type="match status" value="1"/>
</dbReference>
<dbReference type="CDD" id="cd00118">
    <property type="entry name" value="LysM"/>
    <property type="match status" value="1"/>
</dbReference>
<feature type="domain" description="LysM" evidence="3">
    <location>
        <begin position="62"/>
        <end position="106"/>
    </location>
</feature>
<feature type="compositionally biased region" description="Polar residues" evidence="2">
    <location>
        <begin position="108"/>
        <end position="117"/>
    </location>
</feature>
<dbReference type="Gene3D" id="3.10.350.10">
    <property type="entry name" value="LysM domain"/>
    <property type="match status" value="1"/>
</dbReference>
<dbReference type="AlphaFoldDB" id="A0A261VLP4"/>
<dbReference type="PANTHER" id="PTHR21666:SF263">
    <property type="entry name" value="MUREIN HYDROLASE ACTIVATOR NLPD"/>
    <property type="match status" value="1"/>
</dbReference>
<feature type="region of interest" description="Disordered" evidence="2">
    <location>
        <begin position="107"/>
        <end position="159"/>
    </location>
</feature>
<reference evidence="5" key="1">
    <citation type="submission" date="2017-05" db="EMBL/GenBank/DDBJ databases">
        <title>Complete and WGS of Bordetella genogroups.</title>
        <authorList>
            <person name="Spilker T."/>
            <person name="Lipuma J."/>
        </authorList>
    </citation>
    <scope>NUCLEOTIDE SEQUENCE [LARGE SCALE GENOMIC DNA]</scope>
    <source>
        <strain evidence="5">AU6712</strain>
    </source>
</reference>
<organism evidence="4 5">
    <name type="scientific">Bordetella genomosp. 12</name>
    <dbReference type="NCBI Taxonomy" id="463035"/>
    <lineage>
        <taxon>Bacteria</taxon>
        <taxon>Pseudomonadati</taxon>
        <taxon>Pseudomonadota</taxon>
        <taxon>Betaproteobacteria</taxon>
        <taxon>Burkholderiales</taxon>
        <taxon>Alcaligenaceae</taxon>
        <taxon>Bordetella</taxon>
    </lineage>
</organism>
<dbReference type="OrthoDB" id="9795421at2"/>
<dbReference type="Pfam" id="PF01551">
    <property type="entry name" value="Peptidase_M23"/>
    <property type="match status" value="1"/>
</dbReference>
<gene>
    <name evidence="4" type="ORF">CAL22_11285</name>
</gene>
<dbReference type="Proteomes" id="UP000216429">
    <property type="component" value="Unassembled WGS sequence"/>
</dbReference>
<name>A0A261VLP4_9BORD</name>
<dbReference type="PROSITE" id="PS51782">
    <property type="entry name" value="LYSM"/>
    <property type="match status" value="1"/>
</dbReference>
<feature type="compositionally biased region" description="Low complexity" evidence="2">
    <location>
        <begin position="130"/>
        <end position="147"/>
    </location>
</feature>
<comment type="caution">
    <text evidence="4">The sequence shown here is derived from an EMBL/GenBank/DDBJ whole genome shotgun (WGS) entry which is preliminary data.</text>
</comment>
<dbReference type="InterPro" id="IPR018392">
    <property type="entry name" value="LysM"/>
</dbReference>
<evidence type="ECO:0000256" key="1">
    <source>
        <dbReference type="ARBA" id="ARBA00038420"/>
    </source>
</evidence>
<evidence type="ECO:0000313" key="5">
    <source>
        <dbReference type="Proteomes" id="UP000216429"/>
    </source>
</evidence>
<dbReference type="RefSeq" id="WP_094813140.1">
    <property type="nucleotide sequence ID" value="NZ_NEVU01000002.1"/>
</dbReference>
<protein>
    <submittedName>
        <fullName evidence="4">Peptidase</fullName>
    </submittedName>
</protein>
<dbReference type="EMBL" id="NEVU01000002">
    <property type="protein sequence ID" value="OZI74989.1"/>
    <property type="molecule type" value="Genomic_DNA"/>
</dbReference>
<dbReference type="InterPro" id="IPR036779">
    <property type="entry name" value="LysM_dom_sf"/>
</dbReference>
<dbReference type="SUPFAM" id="SSF51261">
    <property type="entry name" value="Duplicated hybrid motif"/>
    <property type="match status" value="1"/>
</dbReference>
<dbReference type="Pfam" id="PF01476">
    <property type="entry name" value="LysM"/>
    <property type="match status" value="1"/>
</dbReference>
<evidence type="ECO:0000313" key="4">
    <source>
        <dbReference type="EMBL" id="OZI74989.1"/>
    </source>
</evidence>
<dbReference type="InterPro" id="IPR011055">
    <property type="entry name" value="Dup_hybrid_motif"/>
</dbReference>
<dbReference type="Gene3D" id="2.70.70.10">
    <property type="entry name" value="Glucose Permease (Domain IIA)"/>
    <property type="match status" value="1"/>
</dbReference>
<dbReference type="SMART" id="SM00257">
    <property type="entry name" value="LysM"/>
    <property type="match status" value="1"/>
</dbReference>